<sequence>MRSAVVLLANLKQNKYYTCYKLACDDPAEYNRPISHWTARELAEELVEQAIVETISPRHVGRLLAEADLKLHQSGYWLNPPPDANFEAKVSDICETYLSATERASQGERTLCLDEMTGIQALERKAPTAIPNSRLRTFKNIDSSFVSNYGQT</sequence>
<protein>
    <submittedName>
        <fullName evidence="1">Transposase</fullName>
    </submittedName>
</protein>
<comment type="caution">
    <text evidence="1">The sequence shown here is derived from an EMBL/GenBank/DDBJ whole genome shotgun (WGS) entry which is preliminary data.</text>
</comment>
<dbReference type="EMBL" id="LJZR01000085">
    <property type="protein sequence ID" value="KPQ31752.1"/>
    <property type="molecule type" value="Genomic_DNA"/>
</dbReference>
<proteinExistence type="predicted"/>
<reference evidence="1 2" key="1">
    <citation type="submission" date="2015-09" db="EMBL/GenBank/DDBJ databases">
        <title>Identification and resolution of microdiversity through metagenomic sequencing of parallel consortia.</title>
        <authorList>
            <person name="Nelson W.C."/>
            <person name="Romine M.F."/>
            <person name="Lindemann S.R."/>
        </authorList>
    </citation>
    <scope>NUCLEOTIDE SEQUENCE [LARGE SCALE GENOMIC DNA]</scope>
    <source>
        <strain evidence="1">Ana</strain>
    </source>
</reference>
<organism evidence="1 2">
    <name type="scientific">Phormidesmis priestleyi Ana</name>
    <dbReference type="NCBI Taxonomy" id="1666911"/>
    <lineage>
        <taxon>Bacteria</taxon>
        <taxon>Bacillati</taxon>
        <taxon>Cyanobacteriota</taxon>
        <taxon>Cyanophyceae</taxon>
        <taxon>Leptolyngbyales</taxon>
        <taxon>Leptolyngbyaceae</taxon>
        <taxon>Phormidesmis</taxon>
    </lineage>
</organism>
<dbReference type="Proteomes" id="UP000050465">
    <property type="component" value="Unassembled WGS sequence"/>
</dbReference>
<evidence type="ECO:0000313" key="1">
    <source>
        <dbReference type="EMBL" id="KPQ31752.1"/>
    </source>
</evidence>
<gene>
    <name evidence="1" type="ORF">HLUCCA11_23095</name>
</gene>
<name>A0A0P8D6R0_9CYAN</name>
<dbReference type="AlphaFoldDB" id="A0A0P8D6R0"/>
<accession>A0A0P8D6R0</accession>
<dbReference type="STRING" id="1666911.HLUCCA11_23095"/>
<evidence type="ECO:0000313" key="2">
    <source>
        <dbReference type="Proteomes" id="UP000050465"/>
    </source>
</evidence>